<dbReference type="GO" id="GO:0004519">
    <property type="term" value="F:endonuclease activity"/>
    <property type="evidence" value="ECO:0007669"/>
    <property type="project" value="UniProtKB-KW"/>
</dbReference>
<keyword evidence="2" id="KW-0540">Nuclease</keyword>
<evidence type="ECO:0000313" key="2">
    <source>
        <dbReference type="EMBL" id="SHN16658.1"/>
    </source>
</evidence>
<feature type="region of interest" description="Disordered" evidence="1">
    <location>
        <begin position="1"/>
        <end position="20"/>
    </location>
</feature>
<dbReference type="STRING" id="735517.SAMN05444272_4418"/>
<organism evidence="2 3">
    <name type="scientific">Roseibium suaedae</name>
    <dbReference type="NCBI Taxonomy" id="735517"/>
    <lineage>
        <taxon>Bacteria</taxon>
        <taxon>Pseudomonadati</taxon>
        <taxon>Pseudomonadota</taxon>
        <taxon>Alphaproteobacteria</taxon>
        <taxon>Hyphomicrobiales</taxon>
        <taxon>Stappiaceae</taxon>
        <taxon>Roseibium</taxon>
    </lineage>
</organism>
<dbReference type="RefSeq" id="WP_073015540.1">
    <property type="nucleotide sequence ID" value="NZ_FRBW01000008.1"/>
</dbReference>
<name>A0A1M7PHW7_9HYPH</name>
<keyword evidence="2" id="KW-0255">Endonuclease</keyword>
<evidence type="ECO:0000256" key="1">
    <source>
        <dbReference type="SAM" id="MobiDB-lite"/>
    </source>
</evidence>
<protein>
    <submittedName>
        <fullName evidence="2">Type IV secretion system T-DNA border endonuclease VirD1</fullName>
    </submittedName>
</protein>
<keyword evidence="2" id="KW-0378">Hydrolase</keyword>
<dbReference type="Proteomes" id="UP000186002">
    <property type="component" value="Unassembled WGS sequence"/>
</dbReference>
<keyword evidence="3" id="KW-1185">Reference proteome</keyword>
<evidence type="ECO:0000313" key="3">
    <source>
        <dbReference type="Proteomes" id="UP000186002"/>
    </source>
</evidence>
<dbReference type="AlphaFoldDB" id="A0A1M7PHW7"/>
<dbReference type="Pfam" id="PF07328">
    <property type="entry name" value="VirD1"/>
    <property type="match status" value="1"/>
</dbReference>
<accession>A0A1M7PHW7</accession>
<feature type="compositionally biased region" description="Basic and acidic residues" evidence="1">
    <location>
        <begin position="1"/>
        <end position="18"/>
    </location>
</feature>
<gene>
    <name evidence="2" type="ORF">SAMN05444272_4418</name>
</gene>
<sequence>MSCRTDTKNQRVDERDSGSPDDVWTVFSVRMRVSEAAELDALCAELGVKRNRVLRTLVLKANGFLDYDKETTDVLRNLTRQVSGIATNINQLAKQANKTGEPDFIAFMEDRKGLGGLFAKVEAQVQILLNVRKRKAAAKALLEKALGNG</sequence>
<proteinExistence type="predicted"/>
<reference evidence="2 3" key="1">
    <citation type="submission" date="2016-11" db="EMBL/GenBank/DDBJ databases">
        <authorList>
            <person name="Jaros S."/>
            <person name="Januszkiewicz K."/>
            <person name="Wedrychowicz H."/>
        </authorList>
    </citation>
    <scope>NUCLEOTIDE SEQUENCE [LARGE SCALE GENOMIC DNA]</scope>
    <source>
        <strain evidence="2 3">DSM 22153</strain>
    </source>
</reference>
<dbReference type="InterPro" id="IPR009933">
    <property type="entry name" value="VirD1"/>
</dbReference>
<dbReference type="OrthoDB" id="7872408at2"/>
<dbReference type="EMBL" id="FRBW01000008">
    <property type="protein sequence ID" value="SHN16658.1"/>
    <property type="molecule type" value="Genomic_DNA"/>
</dbReference>